<reference evidence="5" key="4">
    <citation type="submission" date="2019-03" db="UniProtKB">
        <authorList>
            <consortium name="EnsemblPlants"/>
        </authorList>
    </citation>
    <scope>IDENTIFICATION</scope>
</reference>
<reference evidence="6" key="2">
    <citation type="journal article" date="2017" name="Nat. Plants">
        <title>The Aegilops tauschii genome reveals multiple impacts of transposons.</title>
        <authorList>
            <person name="Zhao G."/>
            <person name="Zou C."/>
            <person name="Li K."/>
            <person name="Wang K."/>
            <person name="Li T."/>
            <person name="Gao L."/>
            <person name="Zhang X."/>
            <person name="Wang H."/>
            <person name="Yang Z."/>
            <person name="Liu X."/>
            <person name="Jiang W."/>
            <person name="Mao L."/>
            <person name="Kong X."/>
            <person name="Jiao Y."/>
            <person name="Jia J."/>
        </authorList>
    </citation>
    <scope>NUCLEOTIDE SEQUENCE [LARGE SCALE GENOMIC DNA]</scope>
    <source>
        <strain evidence="6">cv. AL8/78</strain>
    </source>
</reference>
<accession>A0A453LN48</accession>
<evidence type="ECO:0000256" key="3">
    <source>
        <dbReference type="SAM" id="Phobius"/>
    </source>
</evidence>
<keyword evidence="3" id="KW-0472">Membrane</keyword>
<evidence type="ECO:0000256" key="1">
    <source>
        <dbReference type="ARBA" id="ARBA00004167"/>
    </source>
</evidence>
<organism evidence="5 6">
    <name type="scientific">Aegilops tauschii subsp. strangulata</name>
    <name type="common">Goatgrass</name>
    <dbReference type="NCBI Taxonomy" id="200361"/>
    <lineage>
        <taxon>Eukaryota</taxon>
        <taxon>Viridiplantae</taxon>
        <taxon>Streptophyta</taxon>
        <taxon>Embryophyta</taxon>
        <taxon>Tracheophyta</taxon>
        <taxon>Spermatophyta</taxon>
        <taxon>Magnoliopsida</taxon>
        <taxon>Liliopsida</taxon>
        <taxon>Poales</taxon>
        <taxon>Poaceae</taxon>
        <taxon>BOP clade</taxon>
        <taxon>Pooideae</taxon>
        <taxon>Triticodae</taxon>
        <taxon>Triticeae</taxon>
        <taxon>Triticinae</taxon>
        <taxon>Aegilops</taxon>
    </lineage>
</organism>
<evidence type="ECO:0000259" key="4">
    <source>
        <dbReference type="Pfam" id="PF13947"/>
    </source>
</evidence>
<feature type="domain" description="Wall-associated receptor kinase galacturonan-binding" evidence="4">
    <location>
        <begin position="1"/>
        <end position="59"/>
    </location>
</feature>
<dbReference type="Gramene" id="AET5Gv20848700.3">
    <property type="protein sequence ID" value="AET5Gv20848700.3"/>
    <property type="gene ID" value="AET5Gv20848700"/>
</dbReference>
<evidence type="ECO:0000256" key="2">
    <source>
        <dbReference type="ARBA" id="ARBA00022729"/>
    </source>
</evidence>
<dbReference type="AlphaFoldDB" id="A0A453LN48"/>
<sequence>VPYPFGFGPDRCSAAPGFKLACVHGNSTGTSSGAGTRLFLGKDEVFEVKEISLENRKIRGVMPPIFSKAAINVSTATQKDTGFGDNHRQYTTPITTELVVTGCNVQVTLLFTASTGTYGYTTGCCSHCNRSGVLTADDVRNNYMVGYCTTPVFSYLASYTVQLKRLVGNSTINDDLPVYAFIAEESWFDSDRAVGLMNLGAKRSVSRSKANKDDHLLAPLVLEWACPNDGTCNASVSANTNCSTPFEGAQYVCHCNPGYKGNPYLTDGCQDIDECEQPKDHGCFGLVIGLSIAIGPSLILFFLGGLLIARKLASQG</sequence>
<reference evidence="5" key="3">
    <citation type="journal article" date="2017" name="Nature">
        <title>Genome sequence of the progenitor of the wheat D genome Aegilops tauschii.</title>
        <authorList>
            <person name="Luo M.C."/>
            <person name="Gu Y.Q."/>
            <person name="Puiu D."/>
            <person name="Wang H."/>
            <person name="Twardziok S.O."/>
            <person name="Deal K.R."/>
            <person name="Huo N."/>
            <person name="Zhu T."/>
            <person name="Wang L."/>
            <person name="Wang Y."/>
            <person name="McGuire P.E."/>
            <person name="Liu S."/>
            <person name="Long H."/>
            <person name="Ramasamy R.K."/>
            <person name="Rodriguez J.C."/>
            <person name="Van S.L."/>
            <person name="Yuan L."/>
            <person name="Wang Z."/>
            <person name="Xia Z."/>
            <person name="Xiao L."/>
            <person name="Anderson O.D."/>
            <person name="Ouyang S."/>
            <person name="Liang Y."/>
            <person name="Zimin A.V."/>
            <person name="Pertea G."/>
            <person name="Qi P."/>
            <person name="Bennetzen J.L."/>
            <person name="Dai X."/>
            <person name="Dawson M.W."/>
            <person name="Muller H.G."/>
            <person name="Kugler K."/>
            <person name="Rivarola-Duarte L."/>
            <person name="Spannagl M."/>
            <person name="Mayer K.F.X."/>
            <person name="Lu F.H."/>
            <person name="Bevan M.W."/>
            <person name="Leroy P."/>
            <person name="Li P."/>
            <person name="You F.M."/>
            <person name="Sun Q."/>
            <person name="Liu Z."/>
            <person name="Lyons E."/>
            <person name="Wicker T."/>
            <person name="Salzberg S.L."/>
            <person name="Devos K.M."/>
            <person name="Dvorak J."/>
        </authorList>
    </citation>
    <scope>NUCLEOTIDE SEQUENCE [LARGE SCALE GENOMIC DNA]</scope>
    <source>
        <strain evidence="5">cv. AL8/78</strain>
    </source>
</reference>
<evidence type="ECO:0000313" key="6">
    <source>
        <dbReference type="Proteomes" id="UP000015105"/>
    </source>
</evidence>
<keyword evidence="6" id="KW-1185">Reference proteome</keyword>
<name>A0A453LN48_AEGTS</name>
<comment type="subcellular location">
    <subcellularLocation>
        <location evidence="1">Membrane</location>
        <topology evidence="1">Single-pass membrane protein</topology>
    </subcellularLocation>
</comment>
<feature type="transmembrane region" description="Helical" evidence="3">
    <location>
        <begin position="284"/>
        <end position="309"/>
    </location>
</feature>
<dbReference type="InterPro" id="IPR025287">
    <property type="entry name" value="WAK_GUB"/>
</dbReference>
<keyword evidence="3" id="KW-0812">Transmembrane</keyword>
<reference evidence="5" key="5">
    <citation type="journal article" date="2021" name="G3 (Bethesda)">
        <title>Aegilops tauschii genome assembly Aet v5.0 features greater sequence contiguity and improved annotation.</title>
        <authorList>
            <person name="Wang L."/>
            <person name="Zhu T."/>
            <person name="Rodriguez J.C."/>
            <person name="Deal K.R."/>
            <person name="Dubcovsky J."/>
            <person name="McGuire P.E."/>
            <person name="Lux T."/>
            <person name="Spannagl M."/>
            <person name="Mayer K.F.X."/>
            <person name="Baldrich P."/>
            <person name="Meyers B.C."/>
            <person name="Huo N."/>
            <person name="Gu Y.Q."/>
            <person name="Zhou H."/>
            <person name="Devos K.M."/>
            <person name="Bennetzen J.L."/>
            <person name="Unver T."/>
            <person name="Budak H."/>
            <person name="Gulick P.J."/>
            <person name="Galiba G."/>
            <person name="Kalapos B."/>
            <person name="Nelson D.R."/>
            <person name="Li P."/>
            <person name="You F.M."/>
            <person name="Luo M.C."/>
            <person name="Dvorak J."/>
        </authorList>
    </citation>
    <scope>NUCLEOTIDE SEQUENCE [LARGE SCALE GENOMIC DNA]</scope>
    <source>
        <strain evidence="5">cv. AL8/78</strain>
    </source>
</reference>
<dbReference type="EnsemblPlants" id="AET5Gv20848700.3">
    <property type="protein sequence ID" value="AET5Gv20848700.3"/>
    <property type="gene ID" value="AET5Gv20848700"/>
</dbReference>
<dbReference type="Proteomes" id="UP000015105">
    <property type="component" value="Chromosome 5D"/>
</dbReference>
<protein>
    <recommendedName>
        <fullName evidence="4">Wall-associated receptor kinase galacturonan-binding domain-containing protein</fullName>
    </recommendedName>
</protein>
<dbReference type="Pfam" id="PF13947">
    <property type="entry name" value="GUB_WAK_bind"/>
    <property type="match status" value="1"/>
</dbReference>
<keyword evidence="3" id="KW-1133">Transmembrane helix</keyword>
<keyword evidence="2" id="KW-0732">Signal</keyword>
<evidence type="ECO:0000313" key="5">
    <source>
        <dbReference type="EnsemblPlants" id="AET5Gv20848700.3"/>
    </source>
</evidence>
<proteinExistence type="predicted"/>
<dbReference type="Gene3D" id="2.10.25.10">
    <property type="entry name" value="Laminin"/>
    <property type="match status" value="1"/>
</dbReference>
<dbReference type="PANTHER" id="PTHR33491">
    <property type="entry name" value="OSJNBA0016N04.9 PROTEIN"/>
    <property type="match status" value="1"/>
</dbReference>
<reference evidence="6" key="1">
    <citation type="journal article" date="2014" name="Science">
        <title>Ancient hybridizations among the ancestral genomes of bread wheat.</title>
        <authorList>
            <consortium name="International Wheat Genome Sequencing Consortium,"/>
            <person name="Marcussen T."/>
            <person name="Sandve S.R."/>
            <person name="Heier L."/>
            <person name="Spannagl M."/>
            <person name="Pfeifer M."/>
            <person name="Jakobsen K.S."/>
            <person name="Wulff B.B."/>
            <person name="Steuernagel B."/>
            <person name="Mayer K.F."/>
            <person name="Olsen O.A."/>
        </authorList>
    </citation>
    <scope>NUCLEOTIDE SEQUENCE [LARGE SCALE GENOMIC DNA]</scope>
    <source>
        <strain evidence="6">cv. AL8/78</strain>
    </source>
</reference>